<feature type="transmembrane region" description="Helical" evidence="1">
    <location>
        <begin position="334"/>
        <end position="353"/>
    </location>
</feature>
<gene>
    <name evidence="2" type="ORF">ACFPJ5_08810</name>
</gene>
<keyword evidence="3" id="KW-1185">Reference proteome</keyword>
<keyword evidence="1" id="KW-1133">Transmembrane helix</keyword>
<dbReference type="AlphaFoldDB" id="A0ABD5RAL4"/>
<feature type="transmembrane region" description="Helical" evidence="1">
    <location>
        <begin position="488"/>
        <end position="507"/>
    </location>
</feature>
<dbReference type="RefSeq" id="WP_264475176.1">
    <property type="nucleotide sequence ID" value="NZ_JAJCVJ010000004.1"/>
</dbReference>
<evidence type="ECO:0000256" key="1">
    <source>
        <dbReference type="SAM" id="Phobius"/>
    </source>
</evidence>
<proteinExistence type="predicted"/>
<dbReference type="Proteomes" id="UP001596201">
    <property type="component" value="Unassembled WGS sequence"/>
</dbReference>
<dbReference type="EMBL" id="JBHSKX010000001">
    <property type="protein sequence ID" value="MFC5367040.1"/>
    <property type="molecule type" value="Genomic_DNA"/>
</dbReference>
<feature type="transmembrane region" description="Helical" evidence="1">
    <location>
        <begin position="543"/>
        <end position="564"/>
    </location>
</feature>
<keyword evidence="1" id="KW-0472">Membrane</keyword>
<feature type="transmembrane region" description="Helical" evidence="1">
    <location>
        <begin position="56"/>
        <end position="79"/>
    </location>
</feature>
<accession>A0ABD5RAL4</accession>
<comment type="caution">
    <text evidence="2">The sequence shown here is derived from an EMBL/GenBank/DDBJ whole genome shotgun (WGS) entry which is preliminary data.</text>
</comment>
<reference evidence="2 3" key="1">
    <citation type="journal article" date="2019" name="Int. J. Syst. Evol. Microbiol.">
        <title>The Global Catalogue of Microorganisms (GCM) 10K type strain sequencing project: providing services to taxonomists for standard genome sequencing and annotation.</title>
        <authorList>
            <consortium name="The Broad Institute Genomics Platform"/>
            <consortium name="The Broad Institute Genome Sequencing Center for Infectious Disease"/>
            <person name="Wu L."/>
            <person name="Ma J."/>
        </authorList>
    </citation>
    <scope>NUCLEOTIDE SEQUENCE [LARGE SCALE GENOMIC DNA]</scope>
    <source>
        <strain evidence="2 3">CGMCC 1.12237</strain>
    </source>
</reference>
<sequence>MVRLAVALSACCPASLVPPDTLPAPSGDLRRALSFLGVSVTPHGVPSLDAETVVRAGFGAGLLAGLLGFPVALFCSLLVPALRLAALPAVPAVALGTAHTVHRLPVWLARVRRTRALGRVTGLFGRAVLRMRIEPSPERSAVFAGRTGTGPLADSLAAHARRARGTPRSGFAGFAEEWRDWLPAVRRATALVDAAGDAPPGERARTLDRALSAVLDGTHDRLTAFAGEIRGPATGLYAFGVLLPLALLGVLPAARVAGVGVGLVHLVLLYDVVLPVGLLAVSAWLLTRRPVAFPPPRVGRDHPDVPTDARRTLVAVVGGGVLAGGVTGVVVAEWAVPVAVLGAGIGAGCLVRFRPIKQVRDHARAVESGLDDALYLVGRRVLEGESVETALTRVGSELSDETGEVVADASRRSRVLDLGVRQAFVGDLGALRDVPSQRARGTAELLALAASEGRPAGEAVVALADHLGDLRRVETDARQELRQVTGTLASTAALFGPLVAGATVALADGMAGAGRSTTTALTGAGASAGGAGTAAGTLATADLGVAVGVYTLLLTVVLTALSVGLEHGLDRALVGYRVGIALLSATATFLASVLGAGLLV</sequence>
<organism evidence="2 3">
    <name type="scientific">Salinirubrum litoreum</name>
    <dbReference type="NCBI Taxonomy" id="1126234"/>
    <lineage>
        <taxon>Archaea</taxon>
        <taxon>Methanobacteriati</taxon>
        <taxon>Methanobacteriota</taxon>
        <taxon>Stenosarchaea group</taxon>
        <taxon>Halobacteria</taxon>
        <taxon>Halobacteriales</taxon>
        <taxon>Haloferacaceae</taxon>
        <taxon>Salinirubrum</taxon>
    </lineage>
</organism>
<feature type="transmembrane region" description="Helical" evidence="1">
    <location>
        <begin position="236"/>
        <end position="257"/>
    </location>
</feature>
<name>A0ABD5RAL4_9EURY</name>
<feature type="transmembrane region" description="Helical" evidence="1">
    <location>
        <begin position="576"/>
        <end position="599"/>
    </location>
</feature>
<feature type="transmembrane region" description="Helical" evidence="1">
    <location>
        <begin position="263"/>
        <end position="287"/>
    </location>
</feature>
<keyword evidence="1" id="KW-0812">Transmembrane</keyword>
<feature type="transmembrane region" description="Helical" evidence="1">
    <location>
        <begin position="308"/>
        <end position="328"/>
    </location>
</feature>
<evidence type="ECO:0000313" key="3">
    <source>
        <dbReference type="Proteomes" id="UP001596201"/>
    </source>
</evidence>
<protein>
    <submittedName>
        <fullName evidence="2">Type II secretion system protein</fullName>
    </submittedName>
</protein>
<evidence type="ECO:0000313" key="2">
    <source>
        <dbReference type="EMBL" id="MFC5367040.1"/>
    </source>
</evidence>